<evidence type="ECO:0000259" key="2">
    <source>
        <dbReference type="PROSITE" id="PS50076"/>
    </source>
</evidence>
<evidence type="ECO:0000313" key="5">
    <source>
        <dbReference type="Proteomes" id="UP000217349"/>
    </source>
</evidence>
<feature type="domain" description="J" evidence="2">
    <location>
        <begin position="4"/>
        <end position="68"/>
    </location>
</feature>
<keyword evidence="1" id="KW-0143">Chaperone</keyword>
<dbReference type="PANTHER" id="PTHR43096:SF52">
    <property type="entry name" value="DNAJ HOMOLOG 1, MITOCHONDRIAL-RELATED"/>
    <property type="match status" value="1"/>
</dbReference>
<dbReference type="GO" id="GO:0003677">
    <property type="term" value="F:DNA binding"/>
    <property type="evidence" value="ECO:0007669"/>
    <property type="project" value="UniProtKB-KW"/>
</dbReference>
<dbReference type="CDD" id="cd06257">
    <property type="entry name" value="DnaJ"/>
    <property type="match status" value="1"/>
</dbReference>
<accession>A0A290HWV4</accession>
<dbReference type="InterPro" id="IPR002939">
    <property type="entry name" value="DnaJ_C"/>
</dbReference>
<dbReference type="InterPro" id="IPR001623">
    <property type="entry name" value="DnaJ_domain"/>
</dbReference>
<reference evidence="3" key="4">
    <citation type="journal article" date="2020" name="MicrobiologyOpen">
        <title>Tetrachloroethene respiration in Sulfurospirillum species is regulated by a two-component system as unraveled by comparative genomics, transcriptomics, and regulator binding studies.</title>
        <authorList>
            <person name="Esken J."/>
            <person name="Goris T."/>
            <person name="Gadkari J."/>
            <person name="Bischler T."/>
            <person name="Forstner K.U."/>
            <person name="Sharma C.M."/>
            <person name="Diekert G."/>
            <person name="Schubert T."/>
        </authorList>
    </citation>
    <scope>NUCLEOTIDE SEQUENCE</scope>
    <source>
        <strain evidence="3">JPD-1</strain>
    </source>
</reference>
<dbReference type="FunFam" id="2.60.260.20:FF:000013">
    <property type="entry name" value="DnaJ subfamily B member 11"/>
    <property type="match status" value="1"/>
</dbReference>
<dbReference type="Pfam" id="PF00226">
    <property type="entry name" value="DnaJ"/>
    <property type="match status" value="1"/>
</dbReference>
<dbReference type="SMART" id="SM00271">
    <property type="entry name" value="DnaJ"/>
    <property type="match status" value="1"/>
</dbReference>
<organism evidence="3 5">
    <name type="scientific">Sulfurospirillum diekertiae</name>
    <dbReference type="NCBI Taxonomy" id="1854492"/>
    <lineage>
        <taxon>Bacteria</taxon>
        <taxon>Pseudomonadati</taxon>
        <taxon>Campylobacterota</taxon>
        <taxon>Epsilonproteobacteria</taxon>
        <taxon>Campylobacterales</taxon>
        <taxon>Sulfurospirillaceae</taxon>
        <taxon>Sulfurospirillum</taxon>
    </lineage>
</organism>
<dbReference type="GO" id="GO:0051082">
    <property type="term" value="F:unfolded protein binding"/>
    <property type="evidence" value="ECO:0007669"/>
    <property type="project" value="InterPro"/>
</dbReference>
<reference evidence="4" key="5">
    <citation type="submission" date="2020-08" db="EMBL/GenBank/DDBJ databases">
        <authorList>
            <person name="Yang Y."/>
            <person name="Huo L."/>
            <person name="Yan J."/>
        </authorList>
    </citation>
    <scope>NUCLEOTIDE SEQUENCE</scope>
    <source>
        <strain evidence="4">ACSDCE</strain>
    </source>
</reference>
<dbReference type="OrthoDB" id="9779889at2"/>
<dbReference type="RefSeq" id="WP_096046794.1">
    <property type="nucleotide sequence ID" value="NZ_CP023275.1"/>
</dbReference>
<dbReference type="InterPro" id="IPR008971">
    <property type="entry name" value="HSP40/DnaJ_pept-bd"/>
</dbReference>
<evidence type="ECO:0000313" key="4">
    <source>
        <dbReference type="EMBL" id="QIR74913.1"/>
    </source>
</evidence>
<dbReference type="Gene3D" id="1.10.287.110">
    <property type="entry name" value="DnaJ domain"/>
    <property type="match status" value="1"/>
</dbReference>
<dbReference type="SUPFAM" id="SSF49493">
    <property type="entry name" value="HSP40/DnaJ peptide-binding domain"/>
    <property type="match status" value="2"/>
</dbReference>
<accession>A0A6G9VNJ7</accession>
<dbReference type="Gene3D" id="2.60.260.20">
    <property type="entry name" value="Urease metallochaperone UreE, N-terminal domain"/>
    <property type="match status" value="2"/>
</dbReference>
<reference evidence="4 6" key="1">
    <citation type="journal article" date="2017" name="Environ. Sci. Technol.">
        <title>Organohalide Respiration with Chlorinated Ethenes under Low pH Conditions.</title>
        <authorList>
            <person name="Yang Y."/>
            <person name="Capiro N.L."/>
            <person name="Marcet T.F."/>
            <person name="Yan J."/>
            <person name="Pennell K.D."/>
            <person name="Loffler F.E."/>
        </authorList>
    </citation>
    <scope>NUCLEOTIDE SEQUENCE [LARGE SCALE GENOMIC DNA]</scope>
    <source>
        <strain evidence="4 6">ACSDCE</strain>
    </source>
</reference>
<name>A0A290HWV4_9BACT</name>
<dbReference type="EMBL" id="CP039734">
    <property type="protein sequence ID" value="QIR74913.1"/>
    <property type="molecule type" value="Genomic_DNA"/>
</dbReference>
<dbReference type="KEGG" id="sulj:SJPD1_1744"/>
<dbReference type="GO" id="GO:0005737">
    <property type="term" value="C:cytoplasm"/>
    <property type="evidence" value="ECO:0007669"/>
    <property type="project" value="TreeGrafter"/>
</dbReference>
<evidence type="ECO:0000256" key="1">
    <source>
        <dbReference type="ARBA" id="ARBA00023186"/>
    </source>
</evidence>
<dbReference type="CDD" id="cd10747">
    <property type="entry name" value="DnaJ_C"/>
    <property type="match status" value="1"/>
</dbReference>
<dbReference type="PRINTS" id="PR00625">
    <property type="entry name" value="JDOMAIN"/>
</dbReference>
<dbReference type="Proteomes" id="UP000502831">
    <property type="component" value="Chromosome"/>
</dbReference>
<reference evidence="3" key="3">
    <citation type="submission" date="2017-09" db="EMBL/GenBank/DDBJ databases">
        <authorList>
            <person name="Goris T."/>
        </authorList>
    </citation>
    <scope>NUCLEOTIDE SEQUENCE</scope>
    <source>
        <strain evidence="3">JPD-1</strain>
    </source>
</reference>
<dbReference type="PROSITE" id="PS50076">
    <property type="entry name" value="DNAJ_2"/>
    <property type="match status" value="1"/>
</dbReference>
<dbReference type="SUPFAM" id="SSF46565">
    <property type="entry name" value="Chaperone J-domain"/>
    <property type="match status" value="1"/>
</dbReference>
<evidence type="ECO:0000313" key="3">
    <source>
        <dbReference type="EMBL" id="ATB69849.1"/>
    </source>
</evidence>
<proteinExistence type="predicted"/>
<dbReference type="InterPro" id="IPR018253">
    <property type="entry name" value="DnaJ_domain_CS"/>
</dbReference>
<keyword evidence="3" id="KW-0238">DNA-binding</keyword>
<dbReference type="InterPro" id="IPR036869">
    <property type="entry name" value="J_dom_sf"/>
</dbReference>
<dbReference type="AlphaFoldDB" id="A0A290HWV4"/>
<gene>
    <name evidence="4" type="ORF">FA584_01240</name>
    <name evidence="3" type="ORF">SJPD1_1744</name>
</gene>
<dbReference type="Proteomes" id="UP000217349">
    <property type="component" value="Chromosome"/>
</dbReference>
<protein>
    <submittedName>
        <fullName evidence="3">Curved DNA-binding protein CbpA</fullName>
    </submittedName>
    <submittedName>
        <fullName evidence="4">DnaJ domain-containing protein</fullName>
    </submittedName>
</protein>
<dbReference type="PANTHER" id="PTHR43096">
    <property type="entry name" value="DNAJ HOMOLOG 1, MITOCHONDRIAL-RELATED"/>
    <property type="match status" value="1"/>
</dbReference>
<dbReference type="Pfam" id="PF01556">
    <property type="entry name" value="DnaJ_C"/>
    <property type="match status" value="1"/>
</dbReference>
<dbReference type="GO" id="GO:0042026">
    <property type="term" value="P:protein refolding"/>
    <property type="evidence" value="ECO:0007669"/>
    <property type="project" value="TreeGrafter"/>
</dbReference>
<reference evidence="5" key="2">
    <citation type="submission" date="2017-09" db="EMBL/GenBank/DDBJ databases">
        <title>The complete genome of Sulfurospirillum sp. JPD-1.</title>
        <authorList>
            <person name="Goris T."/>
        </authorList>
    </citation>
    <scope>NUCLEOTIDE SEQUENCE [LARGE SCALE GENOMIC DNA]</scope>
    <source>
        <strain evidence="5">JPD-1</strain>
    </source>
</reference>
<dbReference type="EMBL" id="CP023275">
    <property type="protein sequence ID" value="ATB69849.1"/>
    <property type="molecule type" value="Genomic_DNA"/>
</dbReference>
<dbReference type="PROSITE" id="PS00636">
    <property type="entry name" value="DNAJ_1"/>
    <property type="match status" value="1"/>
</dbReference>
<sequence length="301" mass="32523">MSKSLYETLDVSQDASAEEIKKAYRRLARKYHPDINKDAGAEEKFKEINAAYEILSDAQKRQQYDQYGDNMFGGQNFHDFANSQGGGANLDDILRSIFGGGGGFGGFSSGGRAGQGGFGGFGNAGFGGGFGGYSEPDLDVSAKIIIPFNVAILGGKHSLSYNNDSFDVKIPAGIKNGEKMRVKDKGKSYQGQKGDLILSVEVADSPEYTRDGDDLVKSIDIPLKTALFGGKIAVDTLYKEITLKVKEDTKNGQKFRVKEYGALNRKNQSKGDLYLVANIVLPPLASLDSDLKAMMEAKLPQ</sequence>
<evidence type="ECO:0000313" key="6">
    <source>
        <dbReference type="Proteomes" id="UP000502831"/>
    </source>
</evidence>